<feature type="compositionally biased region" description="Basic and acidic residues" evidence="1">
    <location>
        <begin position="20"/>
        <end position="39"/>
    </location>
</feature>
<dbReference type="AlphaFoldDB" id="A0AA42C2T9"/>
<accession>A0AA42C2T9</accession>
<feature type="region of interest" description="Disordered" evidence="1">
    <location>
        <begin position="1"/>
        <end position="39"/>
    </location>
</feature>
<reference evidence="2" key="1">
    <citation type="submission" date="2020-07" db="EMBL/GenBank/DDBJ databases">
        <authorList>
            <person name="Pettersson B.M.F."/>
            <person name="Behra P.R.K."/>
            <person name="Ramesh M."/>
            <person name="Das S."/>
            <person name="Dasgupta S."/>
            <person name="Kirsebom L.A."/>
        </authorList>
    </citation>
    <scope>NUCLEOTIDE SEQUENCE</scope>
    <source>
        <strain evidence="2">CCUG 55640</strain>
    </source>
</reference>
<dbReference type="EMBL" id="JACKVH010000022">
    <property type="protein sequence ID" value="MCV7381654.1"/>
    <property type="molecule type" value="Genomic_DNA"/>
</dbReference>
<protein>
    <submittedName>
        <fullName evidence="2">Uncharacterized protein</fullName>
    </submittedName>
</protein>
<name>A0AA42C2T9_9MYCO</name>
<gene>
    <name evidence="2" type="ORF">H7K38_23855</name>
</gene>
<sequence length="81" mass="9035">MNQEYTNAEPGAPDPIRAAFDNHQRAPSDRVKRGEPKPADDVIALRHTRAAITHLTNNGPFTEHVTIGRAIMPKPEEGQRR</sequence>
<proteinExistence type="predicted"/>
<dbReference type="RefSeq" id="WP_264010458.1">
    <property type="nucleotide sequence ID" value="NZ_JACKVH010000022.1"/>
</dbReference>
<organism evidence="2 3">
    <name type="scientific">Mycobacterium alsense</name>
    <dbReference type="NCBI Taxonomy" id="324058"/>
    <lineage>
        <taxon>Bacteria</taxon>
        <taxon>Bacillati</taxon>
        <taxon>Actinomycetota</taxon>
        <taxon>Actinomycetes</taxon>
        <taxon>Mycobacteriales</taxon>
        <taxon>Mycobacteriaceae</taxon>
        <taxon>Mycobacterium</taxon>
    </lineage>
</organism>
<dbReference type="Proteomes" id="UP001141650">
    <property type="component" value="Unassembled WGS sequence"/>
</dbReference>
<evidence type="ECO:0000256" key="1">
    <source>
        <dbReference type="SAM" id="MobiDB-lite"/>
    </source>
</evidence>
<evidence type="ECO:0000313" key="2">
    <source>
        <dbReference type="EMBL" id="MCV7381654.1"/>
    </source>
</evidence>
<reference evidence="2" key="2">
    <citation type="journal article" date="2022" name="BMC Genomics">
        <title>Comparative genome analysis of mycobacteria focusing on tRNA and non-coding RNA.</title>
        <authorList>
            <person name="Behra P.R.K."/>
            <person name="Pettersson B.M.F."/>
            <person name="Ramesh M."/>
            <person name="Das S."/>
            <person name="Dasgupta S."/>
            <person name="Kirsebom L.A."/>
        </authorList>
    </citation>
    <scope>NUCLEOTIDE SEQUENCE</scope>
    <source>
        <strain evidence="2">CCUG 55640</strain>
    </source>
</reference>
<comment type="caution">
    <text evidence="2">The sequence shown here is derived from an EMBL/GenBank/DDBJ whole genome shotgun (WGS) entry which is preliminary data.</text>
</comment>
<evidence type="ECO:0000313" key="3">
    <source>
        <dbReference type="Proteomes" id="UP001141650"/>
    </source>
</evidence>